<dbReference type="GO" id="GO:0006487">
    <property type="term" value="P:protein N-linked glycosylation"/>
    <property type="evidence" value="ECO:0007669"/>
    <property type="project" value="TreeGrafter"/>
</dbReference>
<dbReference type="GO" id="GO:0000009">
    <property type="term" value="F:alpha-1,6-mannosyltransferase activity"/>
    <property type="evidence" value="ECO:0007669"/>
    <property type="project" value="InterPro"/>
</dbReference>
<dbReference type="EMBL" id="MCFL01000014">
    <property type="protein sequence ID" value="ORZ36951.1"/>
    <property type="molecule type" value="Genomic_DNA"/>
</dbReference>
<dbReference type="InterPro" id="IPR039367">
    <property type="entry name" value="Och1-like"/>
</dbReference>
<dbReference type="SUPFAM" id="SSF53448">
    <property type="entry name" value="Nucleotide-diphospho-sugar transferases"/>
    <property type="match status" value="1"/>
</dbReference>
<sequence length="174" mass="19255">MRSDWLRLMLLAVFGGVYADTDACPLKPVDSTADDWAKWWGRKLQICSWTLASVPGHPVWMDMVHTSAARIRALARVGEDGKPVWPQGYDMTNKIIEVSGPAVVTDVAFAYMSRFGKTGQEELHGLQEPRLFGDALLLPITGFSPGRGIMGSKPTSDPLAYVEHMFAGTWKNPY</sequence>
<dbReference type="InterPro" id="IPR007577">
    <property type="entry name" value="GlycoTrfase_DXD_sugar-bd_CS"/>
</dbReference>
<organism evidence="3 4">
    <name type="scientific">Catenaria anguillulae PL171</name>
    <dbReference type="NCBI Taxonomy" id="765915"/>
    <lineage>
        <taxon>Eukaryota</taxon>
        <taxon>Fungi</taxon>
        <taxon>Fungi incertae sedis</taxon>
        <taxon>Blastocladiomycota</taxon>
        <taxon>Blastocladiomycetes</taxon>
        <taxon>Blastocladiales</taxon>
        <taxon>Catenariaceae</taxon>
        <taxon>Catenaria</taxon>
    </lineage>
</organism>
<dbReference type="STRING" id="765915.A0A1Y2HT35"/>
<protein>
    <recommendedName>
        <fullName evidence="5">Nucleotide-diphospho-sugar transferase</fullName>
    </recommendedName>
</protein>
<evidence type="ECO:0000313" key="4">
    <source>
        <dbReference type="Proteomes" id="UP000193411"/>
    </source>
</evidence>
<reference evidence="3 4" key="1">
    <citation type="submission" date="2016-07" db="EMBL/GenBank/DDBJ databases">
        <title>Pervasive Adenine N6-methylation of Active Genes in Fungi.</title>
        <authorList>
            <consortium name="DOE Joint Genome Institute"/>
            <person name="Mondo S.J."/>
            <person name="Dannebaum R.O."/>
            <person name="Kuo R.C."/>
            <person name="Labutti K."/>
            <person name="Haridas S."/>
            <person name="Kuo A."/>
            <person name="Salamov A."/>
            <person name="Ahrendt S.R."/>
            <person name="Lipzen A."/>
            <person name="Sullivan W."/>
            <person name="Andreopoulos W.B."/>
            <person name="Clum A."/>
            <person name="Lindquist E."/>
            <person name="Daum C."/>
            <person name="Ramamoorthy G.K."/>
            <person name="Gryganskyi A."/>
            <person name="Culley D."/>
            <person name="Magnuson J.K."/>
            <person name="James T.Y."/>
            <person name="O'Malley M.A."/>
            <person name="Stajich J.E."/>
            <person name="Spatafora J.W."/>
            <person name="Visel A."/>
            <person name="Grigoriev I.V."/>
        </authorList>
    </citation>
    <scope>NUCLEOTIDE SEQUENCE [LARGE SCALE GENOMIC DNA]</scope>
    <source>
        <strain evidence="3 4">PL171</strain>
    </source>
</reference>
<evidence type="ECO:0000256" key="2">
    <source>
        <dbReference type="SAM" id="SignalP"/>
    </source>
</evidence>
<dbReference type="Proteomes" id="UP000193411">
    <property type="component" value="Unassembled WGS sequence"/>
</dbReference>
<dbReference type="GO" id="GO:0000136">
    <property type="term" value="C:mannan polymerase complex"/>
    <property type="evidence" value="ECO:0007669"/>
    <property type="project" value="TreeGrafter"/>
</dbReference>
<proteinExistence type="inferred from homology"/>
<dbReference type="PANTHER" id="PTHR31834">
    <property type="entry name" value="INITIATION-SPECIFIC ALPHA-1,6-MANNOSYLTRANSFERASE"/>
    <property type="match status" value="1"/>
</dbReference>
<evidence type="ECO:0000256" key="1">
    <source>
        <dbReference type="ARBA" id="ARBA00009003"/>
    </source>
</evidence>
<dbReference type="Pfam" id="PF04488">
    <property type="entry name" value="Gly_transf_sug"/>
    <property type="match status" value="1"/>
</dbReference>
<comment type="caution">
    <text evidence="3">The sequence shown here is derived from an EMBL/GenBank/DDBJ whole genome shotgun (WGS) entry which is preliminary data.</text>
</comment>
<evidence type="ECO:0008006" key="5">
    <source>
        <dbReference type="Google" id="ProtNLM"/>
    </source>
</evidence>
<comment type="similarity">
    <text evidence="1">Belongs to the glycosyltransferase 32 family.</text>
</comment>
<keyword evidence="4" id="KW-1185">Reference proteome</keyword>
<feature type="chain" id="PRO_5010996969" description="Nucleotide-diphospho-sugar transferase" evidence="2">
    <location>
        <begin position="20"/>
        <end position="174"/>
    </location>
</feature>
<accession>A0A1Y2HT35</accession>
<dbReference type="Gene3D" id="3.90.550.20">
    <property type="match status" value="1"/>
</dbReference>
<dbReference type="PANTHER" id="PTHR31834:SF1">
    <property type="entry name" value="INITIATION-SPECIFIC ALPHA-1,6-MANNOSYLTRANSFERASE"/>
    <property type="match status" value="1"/>
</dbReference>
<dbReference type="InterPro" id="IPR029044">
    <property type="entry name" value="Nucleotide-diphossugar_trans"/>
</dbReference>
<feature type="signal peptide" evidence="2">
    <location>
        <begin position="1"/>
        <end position="19"/>
    </location>
</feature>
<dbReference type="OrthoDB" id="409543at2759"/>
<evidence type="ECO:0000313" key="3">
    <source>
        <dbReference type="EMBL" id="ORZ36951.1"/>
    </source>
</evidence>
<name>A0A1Y2HT35_9FUNG</name>
<dbReference type="AlphaFoldDB" id="A0A1Y2HT35"/>
<gene>
    <name evidence="3" type="ORF">BCR44DRAFT_1431169</name>
</gene>
<keyword evidence="2" id="KW-0732">Signal</keyword>